<organism evidence="3">
    <name type="scientific">Proteinivorax hydrogeniformans</name>
    <dbReference type="NCBI Taxonomy" id="1826727"/>
    <lineage>
        <taxon>Bacteria</taxon>
        <taxon>Bacillati</taxon>
        <taxon>Bacillota</taxon>
        <taxon>Clostridia</taxon>
        <taxon>Eubacteriales</taxon>
        <taxon>Proteinivoracaceae</taxon>
        <taxon>Proteinivorax</taxon>
    </lineage>
</organism>
<gene>
    <name evidence="3" type="ORF">PRVXH_000875</name>
</gene>
<reference evidence="3" key="2">
    <citation type="submission" date="2024-06" db="EMBL/GenBank/DDBJ databases">
        <authorList>
            <person name="Petrova K.O."/>
            <person name="Toshchakov S.V."/>
            <person name="Boltjanskaja Y.V."/>
            <person name="Kevbrin V.V."/>
        </authorList>
    </citation>
    <scope>NUCLEOTIDE SEQUENCE</scope>
    <source>
        <strain evidence="3">Z-710</strain>
    </source>
</reference>
<sequence>MLVLAVCLIIFLVFVMEVGAIAFKITGVESSNARFQSLSAITGTGFTTKDADVITRSKTRKKICMFLMVIGHIGLAVIVAFALNLQHFFSTWQLLVGSLLAILTYLFAKNRVFVDKLDKQIETQLVKKLHFRKEPIEEVLIINDEYKVAEVKLEKECSLTDKSLASLHLTTKDILVLAVKGEEGVILAPKGKDIIRKGDTLTVYGKIKNLEEIICK</sequence>
<dbReference type="PROSITE" id="PS51202">
    <property type="entry name" value="RCK_C"/>
    <property type="match status" value="1"/>
</dbReference>
<keyword evidence="1" id="KW-0812">Transmembrane</keyword>
<dbReference type="Pfam" id="PF02080">
    <property type="entry name" value="TrkA_C"/>
    <property type="match status" value="1"/>
</dbReference>
<dbReference type="RefSeq" id="WP_353894100.1">
    <property type="nucleotide sequence ID" value="NZ_CP159485.1"/>
</dbReference>
<protein>
    <submittedName>
        <fullName evidence="3">TrkA C-terminal domain-containing protein</fullName>
    </submittedName>
</protein>
<dbReference type="Gene3D" id="3.30.70.1450">
    <property type="entry name" value="Regulator of K+ conductance, C-terminal domain"/>
    <property type="match status" value="1"/>
</dbReference>
<dbReference type="InterPro" id="IPR006037">
    <property type="entry name" value="RCK_C"/>
</dbReference>
<dbReference type="InterPro" id="IPR036721">
    <property type="entry name" value="RCK_C_sf"/>
</dbReference>
<feature type="transmembrane region" description="Helical" evidence="1">
    <location>
        <begin position="89"/>
        <end position="108"/>
    </location>
</feature>
<proteinExistence type="predicted"/>
<feature type="domain" description="RCK C-terminal" evidence="2">
    <location>
        <begin position="134"/>
        <end position="216"/>
    </location>
</feature>
<name>A0AAU8HW23_9FIRM</name>
<dbReference type="SUPFAM" id="SSF116726">
    <property type="entry name" value="TrkA C-terminal domain-like"/>
    <property type="match status" value="1"/>
</dbReference>
<dbReference type="GO" id="GO:0006813">
    <property type="term" value="P:potassium ion transport"/>
    <property type="evidence" value="ECO:0007669"/>
    <property type="project" value="InterPro"/>
</dbReference>
<evidence type="ECO:0000313" key="3">
    <source>
        <dbReference type="EMBL" id="XCI29552.1"/>
    </source>
</evidence>
<dbReference type="AlphaFoldDB" id="A0AAU8HW23"/>
<accession>A0AAU8HW23</accession>
<evidence type="ECO:0000259" key="2">
    <source>
        <dbReference type="PROSITE" id="PS51202"/>
    </source>
</evidence>
<feature type="transmembrane region" description="Helical" evidence="1">
    <location>
        <begin position="63"/>
        <end position="83"/>
    </location>
</feature>
<reference evidence="3" key="1">
    <citation type="journal article" date="2018" name="Antonie Van Leeuwenhoek">
        <title>Proteinivorax hydrogeniformans sp. nov., an anaerobic, haloalkaliphilic bacterium fermenting proteinaceous compounds with high hydrogen production.</title>
        <authorList>
            <person name="Boltyanskaya Y."/>
            <person name="Detkova E."/>
            <person name="Pimenov N."/>
            <person name="Kevbrin V."/>
        </authorList>
    </citation>
    <scope>NUCLEOTIDE SEQUENCE</scope>
    <source>
        <strain evidence="3">Z-710</strain>
    </source>
</reference>
<keyword evidence="1" id="KW-0472">Membrane</keyword>
<dbReference type="GO" id="GO:0008324">
    <property type="term" value="F:monoatomic cation transmembrane transporter activity"/>
    <property type="evidence" value="ECO:0007669"/>
    <property type="project" value="InterPro"/>
</dbReference>
<dbReference type="EMBL" id="CP159485">
    <property type="protein sequence ID" value="XCI29552.1"/>
    <property type="molecule type" value="Genomic_DNA"/>
</dbReference>
<keyword evidence="1" id="KW-1133">Transmembrane helix</keyword>
<evidence type="ECO:0000256" key="1">
    <source>
        <dbReference type="SAM" id="Phobius"/>
    </source>
</evidence>